<keyword evidence="1" id="KW-0175">Coiled coil</keyword>
<name>A0A265NAK9_9BACI</name>
<dbReference type="Proteomes" id="UP000216498">
    <property type="component" value="Unassembled WGS sequence"/>
</dbReference>
<dbReference type="InterPro" id="IPR036465">
    <property type="entry name" value="vWFA_dom_sf"/>
</dbReference>
<proteinExistence type="predicted"/>
<feature type="domain" description="VWFA" evidence="2">
    <location>
        <begin position="334"/>
        <end position="435"/>
    </location>
</feature>
<comment type="caution">
    <text evidence="3">The sequence shown here is derived from an EMBL/GenBank/DDBJ whole genome shotgun (WGS) entry which is preliminary data.</text>
</comment>
<evidence type="ECO:0000259" key="2">
    <source>
        <dbReference type="Pfam" id="PF13519"/>
    </source>
</evidence>
<feature type="coiled-coil region" evidence="1">
    <location>
        <begin position="131"/>
        <end position="192"/>
    </location>
</feature>
<dbReference type="PANTHER" id="PTHR36846:SF1">
    <property type="entry name" value="PROTEIN VIAA"/>
    <property type="match status" value="1"/>
</dbReference>
<dbReference type="Gene3D" id="3.40.50.410">
    <property type="entry name" value="von Willebrand factor, type A domain"/>
    <property type="match status" value="1"/>
</dbReference>
<evidence type="ECO:0000256" key="1">
    <source>
        <dbReference type="SAM" id="Coils"/>
    </source>
</evidence>
<dbReference type="Pfam" id="PF13519">
    <property type="entry name" value="VWA_2"/>
    <property type="match status" value="1"/>
</dbReference>
<dbReference type="PANTHER" id="PTHR36846">
    <property type="entry name" value="PROTEIN VIAA"/>
    <property type="match status" value="1"/>
</dbReference>
<protein>
    <recommendedName>
        <fullName evidence="2">VWFA domain-containing protein</fullName>
    </recommendedName>
</protein>
<evidence type="ECO:0000313" key="3">
    <source>
        <dbReference type="EMBL" id="OZU89072.1"/>
    </source>
</evidence>
<dbReference type="GO" id="GO:0005829">
    <property type="term" value="C:cytosol"/>
    <property type="evidence" value="ECO:0007669"/>
    <property type="project" value="TreeGrafter"/>
</dbReference>
<dbReference type="SUPFAM" id="SSF53300">
    <property type="entry name" value="vWA-like"/>
    <property type="match status" value="1"/>
</dbReference>
<gene>
    <name evidence="3" type="ORF">CIL03_08635</name>
</gene>
<organism evidence="3 4">
    <name type="scientific">Virgibacillus indicus</name>
    <dbReference type="NCBI Taxonomy" id="2024554"/>
    <lineage>
        <taxon>Bacteria</taxon>
        <taxon>Bacillati</taxon>
        <taxon>Bacillota</taxon>
        <taxon>Bacilli</taxon>
        <taxon>Bacillales</taxon>
        <taxon>Bacillaceae</taxon>
        <taxon>Virgibacillus</taxon>
    </lineage>
</organism>
<evidence type="ECO:0000313" key="4">
    <source>
        <dbReference type="Proteomes" id="UP000216498"/>
    </source>
</evidence>
<keyword evidence="4" id="KW-1185">Reference proteome</keyword>
<dbReference type="AlphaFoldDB" id="A0A265NAK9"/>
<reference evidence="3 4" key="1">
    <citation type="submission" date="2017-08" db="EMBL/GenBank/DDBJ databases">
        <title>Virgibacillus indicus sp. nov. and Virgibacillus profoundi sp. nov, two moderately halophilic bacteria isolated from marine sediment by using the Microfluidic Streak Plate.</title>
        <authorList>
            <person name="Xu B."/>
            <person name="Hu B."/>
            <person name="Wang J."/>
            <person name="Zhu Y."/>
            <person name="Huang L."/>
            <person name="Du W."/>
            <person name="Huang Y."/>
        </authorList>
    </citation>
    <scope>NUCLEOTIDE SEQUENCE [LARGE SCALE GENOMIC DNA]</scope>
    <source>
        <strain evidence="3 4">IO3-P2-C2</strain>
    </source>
</reference>
<sequence>MALLLLLYGGMKMSEIKRDINESVINTDKFDRRRFQKLFSMSKGLQDLNQFEKPFPTFEGLLADIWGSLYKMDPKLIDQKKVSQELRTNHTFMQRIMNDENFEQYREYTRLDDLSSAIGTVKFGKKTHEWLQEQREANEELNQQLKDIERMQNQLEHQQRTQGLGNENQNLKDDLQKAMENLHEQVERVLKDNQTGFSKSLQQAMKDTQDTKNSVKSLMGGTNGGNAEAELKKIPLRNQLELADKISESSHMKEIAEWAGRFKQIARKKQKSKFNHATTRSGITFGNDLGRILPSELGLYKNETTRIEFKRRFAKQKVRQFDFKGKETLGKGPIILCLDQSGSMNKLDTQSKGFALALMSIAKRQKRDFALIPFSSRAHKYVYEKGKIDAKAMVALCERFIGGGTNFQAPLEKAVEIVSESSFKRADIVFVTDGEASITKNFINDFEKQKQRTEFNVLSLIIGYRCDTVKAFSEKVVQIQDFNDEGSFTAFEI</sequence>
<dbReference type="InterPro" id="IPR002035">
    <property type="entry name" value="VWF_A"/>
</dbReference>
<dbReference type="OrthoDB" id="92417at2"/>
<dbReference type="EMBL" id="NPMS01000003">
    <property type="protein sequence ID" value="OZU89072.1"/>
    <property type="molecule type" value="Genomic_DNA"/>
</dbReference>
<accession>A0A265NAK9</accession>